<evidence type="ECO:0000313" key="3">
    <source>
        <dbReference type="EMBL" id="MBP1918777.1"/>
    </source>
</evidence>
<keyword evidence="1" id="KW-0812">Transmembrane</keyword>
<name>A0ABS4G2J8_9CLOT</name>
<evidence type="ECO:0000259" key="2">
    <source>
        <dbReference type="Pfam" id="PF09851"/>
    </source>
</evidence>
<gene>
    <name evidence="3" type="ORF">J2Z34_001257</name>
</gene>
<dbReference type="Proteomes" id="UP001519271">
    <property type="component" value="Unassembled WGS sequence"/>
</dbReference>
<feature type="domain" description="SHOCT" evidence="2">
    <location>
        <begin position="60"/>
        <end position="85"/>
    </location>
</feature>
<accession>A0ABS4G2J8</accession>
<dbReference type="Pfam" id="PF09851">
    <property type="entry name" value="SHOCT"/>
    <property type="match status" value="1"/>
</dbReference>
<keyword evidence="1" id="KW-1133">Transmembrane helix</keyword>
<keyword evidence="1" id="KW-0472">Membrane</keyword>
<evidence type="ECO:0000256" key="1">
    <source>
        <dbReference type="SAM" id="Phobius"/>
    </source>
</evidence>
<evidence type="ECO:0000313" key="4">
    <source>
        <dbReference type="Proteomes" id="UP001519271"/>
    </source>
</evidence>
<sequence>MHPFYGPSSQLFQEGESWWLGLASMAMYLLFWAVVIVIAVKMFKKYIVRTDYPKNRNDNAMSILRERYAKGEIDAEEFKRIKADLEETSGK</sequence>
<reference evidence="3 4" key="1">
    <citation type="submission" date="2021-03" db="EMBL/GenBank/DDBJ databases">
        <title>Genomic Encyclopedia of Type Strains, Phase IV (KMG-IV): sequencing the most valuable type-strain genomes for metagenomic binning, comparative biology and taxonomic classification.</title>
        <authorList>
            <person name="Goeker M."/>
        </authorList>
    </citation>
    <scope>NUCLEOTIDE SEQUENCE [LARGE SCALE GENOMIC DNA]</scope>
    <source>
        <strain evidence="3 4">DSM 6139</strain>
    </source>
</reference>
<keyword evidence="4" id="KW-1185">Reference proteome</keyword>
<organism evidence="3 4">
    <name type="scientific">Youngiibacter multivorans</name>
    <dbReference type="NCBI Taxonomy" id="937251"/>
    <lineage>
        <taxon>Bacteria</taxon>
        <taxon>Bacillati</taxon>
        <taxon>Bacillota</taxon>
        <taxon>Clostridia</taxon>
        <taxon>Eubacteriales</taxon>
        <taxon>Clostridiaceae</taxon>
        <taxon>Youngiibacter</taxon>
    </lineage>
</organism>
<feature type="transmembrane region" description="Helical" evidence="1">
    <location>
        <begin position="18"/>
        <end position="40"/>
    </location>
</feature>
<dbReference type="InterPro" id="IPR018649">
    <property type="entry name" value="SHOCT"/>
</dbReference>
<comment type="caution">
    <text evidence="3">The sequence shown here is derived from an EMBL/GenBank/DDBJ whole genome shotgun (WGS) entry which is preliminary data.</text>
</comment>
<dbReference type="EMBL" id="JAGGKC010000008">
    <property type="protein sequence ID" value="MBP1918777.1"/>
    <property type="molecule type" value="Genomic_DNA"/>
</dbReference>
<dbReference type="RefSeq" id="WP_209459001.1">
    <property type="nucleotide sequence ID" value="NZ_JAGGKC010000008.1"/>
</dbReference>
<protein>
    <submittedName>
        <fullName evidence="3">Membrane protein</fullName>
    </submittedName>
</protein>
<proteinExistence type="predicted"/>